<name>A0A0K9PD53_ZOSMR</name>
<evidence type="ECO:0000256" key="1">
    <source>
        <dbReference type="SAM" id="MobiDB-lite"/>
    </source>
</evidence>
<comment type="caution">
    <text evidence="2">The sequence shown here is derived from an EMBL/GenBank/DDBJ whole genome shotgun (WGS) entry which is preliminary data.</text>
</comment>
<organism evidence="2 3">
    <name type="scientific">Zostera marina</name>
    <name type="common">Eelgrass</name>
    <dbReference type="NCBI Taxonomy" id="29655"/>
    <lineage>
        <taxon>Eukaryota</taxon>
        <taxon>Viridiplantae</taxon>
        <taxon>Streptophyta</taxon>
        <taxon>Embryophyta</taxon>
        <taxon>Tracheophyta</taxon>
        <taxon>Spermatophyta</taxon>
        <taxon>Magnoliopsida</taxon>
        <taxon>Liliopsida</taxon>
        <taxon>Zosteraceae</taxon>
        <taxon>Zostera</taxon>
    </lineage>
</organism>
<gene>
    <name evidence="2" type="ORF">ZOSMA_27G00450</name>
</gene>
<accession>A0A0K9PD53</accession>
<protein>
    <submittedName>
        <fullName evidence="2">Uncharacterized protein</fullName>
    </submittedName>
</protein>
<evidence type="ECO:0000313" key="2">
    <source>
        <dbReference type="EMBL" id="KMZ66998.1"/>
    </source>
</evidence>
<dbReference type="EMBL" id="LFYR01000932">
    <property type="protein sequence ID" value="KMZ66998.1"/>
    <property type="molecule type" value="Genomic_DNA"/>
</dbReference>
<feature type="region of interest" description="Disordered" evidence="1">
    <location>
        <begin position="210"/>
        <end position="237"/>
    </location>
</feature>
<dbReference type="AlphaFoldDB" id="A0A0K9PD53"/>
<dbReference type="Proteomes" id="UP000036987">
    <property type="component" value="Unassembled WGS sequence"/>
</dbReference>
<keyword evidence="3" id="KW-1185">Reference proteome</keyword>
<sequence>MAYIIDNSSESITVTPPVGNAEDNNNTYNAILGKPNCQPTLSTPPPQIDLNREPLSPLHETIDGSIYDIIFPTSSSSLSCLTNLGETFEDTEWWEMLERHFFTNLSNPDMLQNVAEHTSDGYYVYTVPDPEPVSRSSSPILSLEPPLSPVVISYKSELSENSELASQPSFPASPTLSYDSDHPVKDLELVSPTDLSSALLSNDFYDPVEDPELVSQPSSVPTSPMDHSPVEEPNMVSRSSFPTFQRDLWLPPSLLSYDRELRSQPSRSTLQKDHRLISDCVFPVEDLESVVFVV</sequence>
<reference evidence="3" key="1">
    <citation type="journal article" date="2016" name="Nature">
        <title>The genome of the seagrass Zostera marina reveals angiosperm adaptation to the sea.</title>
        <authorList>
            <person name="Olsen J.L."/>
            <person name="Rouze P."/>
            <person name="Verhelst B."/>
            <person name="Lin Y.-C."/>
            <person name="Bayer T."/>
            <person name="Collen J."/>
            <person name="Dattolo E."/>
            <person name="De Paoli E."/>
            <person name="Dittami S."/>
            <person name="Maumus F."/>
            <person name="Michel G."/>
            <person name="Kersting A."/>
            <person name="Lauritano C."/>
            <person name="Lohaus R."/>
            <person name="Toepel M."/>
            <person name="Tonon T."/>
            <person name="Vanneste K."/>
            <person name="Amirebrahimi M."/>
            <person name="Brakel J."/>
            <person name="Bostroem C."/>
            <person name="Chovatia M."/>
            <person name="Grimwood J."/>
            <person name="Jenkins J.W."/>
            <person name="Jueterbock A."/>
            <person name="Mraz A."/>
            <person name="Stam W.T."/>
            <person name="Tice H."/>
            <person name="Bornberg-Bauer E."/>
            <person name="Green P.J."/>
            <person name="Pearson G.A."/>
            <person name="Procaccini G."/>
            <person name="Duarte C.M."/>
            <person name="Schmutz J."/>
            <person name="Reusch T.B.H."/>
            <person name="Van de Peer Y."/>
        </authorList>
    </citation>
    <scope>NUCLEOTIDE SEQUENCE [LARGE SCALE GENOMIC DNA]</scope>
    <source>
        <strain evidence="3">cv. Finnish</strain>
    </source>
</reference>
<proteinExistence type="predicted"/>
<evidence type="ECO:0000313" key="3">
    <source>
        <dbReference type="Proteomes" id="UP000036987"/>
    </source>
</evidence>